<dbReference type="GO" id="GO:0005813">
    <property type="term" value="C:centrosome"/>
    <property type="evidence" value="ECO:0007669"/>
    <property type="project" value="TreeGrafter"/>
</dbReference>
<dbReference type="Gene3D" id="1.10.418.10">
    <property type="entry name" value="Calponin-like domain"/>
    <property type="match status" value="1"/>
</dbReference>
<sequence>MGGGGRALPPPPQPRCPSSRQVKTFGALGSGDGDNLGVYMDLVDGVVLNKIMLQIDPRPTNQRVNKHVNNDTYLRVQNLTILVRNIKTYYQVWCWELQSYSAASTRQLLPT</sequence>
<reference evidence="2" key="1">
    <citation type="submission" date="2025-08" db="UniProtKB">
        <authorList>
            <consortium name="Ensembl"/>
        </authorList>
    </citation>
    <scope>IDENTIFICATION</scope>
</reference>
<feature type="region of interest" description="Disordered" evidence="1">
    <location>
        <begin position="1"/>
        <end position="24"/>
    </location>
</feature>
<dbReference type="AlphaFoldDB" id="A0A663DYT2"/>
<dbReference type="PANTHER" id="PTHR18947">
    <property type="entry name" value="HOOK PROTEINS"/>
    <property type="match status" value="1"/>
</dbReference>
<proteinExistence type="predicted"/>
<dbReference type="GO" id="GO:0005737">
    <property type="term" value="C:cytoplasm"/>
    <property type="evidence" value="ECO:0007669"/>
    <property type="project" value="TreeGrafter"/>
</dbReference>
<evidence type="ECO:0000313" key="2">
    <source>
        <dbReference type="Ensembl" id="ENSACCP00020005045.1"/>
    </source>
</evidence>
<organism evidence="2 3">
    <name type="scientific">Aquila chrysaetos chrysaetos</name>
    <dbReference type="NCBI Taxonomy" id="223781"/>
    <lineage>
        <taxon>Eukaryota</taxon>
        <taxon>Metazoa</taxon>
        <taxon>Chordata</taxon>
        <taxon>Craniata</taxon>
        <taxon>Vertebrata</taxon>
        <taxon>Euteleostomi</taxon>
        <taxon>Archelosauria</taxon>
        <taxon>Archosauria</taxon>
        <taxon>Dinosauria</taxon>
        <taxon>Saurischia</taxon>
        <taxon>Theropoda</taxon>
        <taxon>Coelurosauria</taxon>
        <taxon>Aves</taxon>
        <taxon>Neognathae</taxon>
        <taxon>Neoaves</taxon>
        <taxon>Telluraves</taxon>
        <taxon>Accipitrimorphae</taxon>
        <taxon>Accipitriformes</taxon>
        <taxon>Accipitridae</taxon>
        <taxon>Accipitrinae</taxon>
        <taxon>Aquila</taxon>
    </lineage>
</organism>
<evidence type="ECO:0000256" key="1">
    <source>
        <dbReference type="SAM" id="MobiDB-lite"/>
    </source>
</evidence>
<dbReference type="GO" id="GO:0031122">
    <property type="term" value="P:cytoplasmic microtubule organization"/>
    <property type="evidence" value="ECO:0007669"/>
    <property type="project" value="TreeGrafter"/>
</dbReference>
<protein>
    <submittedName>
        <fullName evidence="2">Coiled-coil domain containing 88C</fullName>
    </submittedName>
</protein>
<reference evidence="2" key="2">
    <citation type="submission" date="2025-09" db="UniProtKB">
        <authorList>
            <consortium name="Ensembl"/>
        </authorList>
    </citation>
    <scope>IDENTIFICATION</scope>
</reference>
<accession>A0A663DYT2</accession>
<evidence type="ECO:0000313" key="3">
    <source>
        <dbReference type="Proteomes" id="UP000472275"/>
    </source>
</evidence>
<dbReference type="InterPro" id="IPR036872">
    <property type="entry name" value="CH_dom_sf"/>
</dbReference>
<dbReference type="Proteomes" id="UP000472275">
    <property type="component" value="Chromosome 2"/>
</dbReference>
<dbReference type="Ensembl" id="ENSACCT00020005259.1">
    <property type="protein sequence ID" value="ENSACCP00020005045.1"/>
    <property type="gene ID" value="ENSACCG00020003429.1"/>
</dbReference>
<name>A0A663DYT2_AQUCH</name>
<keyword evidence="3" id="KW-1185">Reference proteome</keyword>
<dbReference type="GO" id="GO:0051959">
    <property type="term" value="F:dynein light intermediate chain binding"/>
    <property type="evidence" value="ECO:0007669"/>
    <property type="project" value="TreeGrafter"/>
</dbReference>
<dbReference type="GO" id="GO:0030705">
    <property type="term" value="P:cytoskeleton-dependent intracellular transport"/>
    <property type="evidence" value="ECO:0007669"/>
    <property type="project" value="TreeGrafter"/>
</dbReference>
<dbReference type="GO" id="GO:0008017">
    <property type="term" value="F:microtubule binding"/>
    <property type="evidence" value="ECO:0007669"/>
    <property type="project" value="TreeGrafter"/>
</dbReference>
<dbReference type="SUPFAM" id="SSF116907">
    <property type="entry name" value="Hook domain"/>
    <property type="match status" value="1"/>
</dbReference>
<gene>
    <name evidence="2" type="primary">CCDC88C</name>
</gene>
<dbReference type="PANTHER" id="PTHR18947:SF31">
    <property type="entry name" value="PROTEIN DAPLE"/>
    <property type="match status" value="1"/>
</dbReference>
<dbReference type="GeneTree" id="ENSGT00940000154785"/>